<protein>
    <recommendedName>
        <fullName evidence="2">SPW repeat-containing integral membrane domain-containing protein</fullName>
    </recommendedName>
</protein>
<reference evidence="3 4" key="1">
    <citation type="submission" date="2021-03" db="EMBL/GenBank/DDBJ databases">
        <title>Sequencing the genomes of 1000 actinobacteria strains.</title>
        <authorList>
            <person name="Klenk H.-P."/>
        </authorList>
    </citation>
    <scope>NUCLEOTIDE SEQUENCE [LARGE SCALE GENOMIC DNA]</scope>
    <source>
        <strain evidence="3 4">DSM 15797</strain>
    </source>
</reference>
<evidence type="ECO:0000256" key="1">
    <source>
        <dbReference type="SAM" id="Phobius"/>
    </source>
</evidence>
<accession>A0ABS4XAN6</accession>
<evidence type="ECO:0000259" key="2">
    <source>
        <dbReference type="Pfam" id="PF03779"/>
    </source>
</evidence>
<proteinExistence type="predicted"/>
<feature type="domain" description="SPW repeat-containing integral membrane" evidence="2">
    <location>
        <begin position="7"/>
        <end position="100"/>
    </location>
</feature>
<feature type="transmembrane region" description="Helical" evidence="1">
    <location>
        <begin position="86"/>
        <end position="105"/>
    </location>
</feature>
<comment type="caution">
    <text evidence="3">The sequence shown here is derived from an EMBL/GenBank/DDBJ whole genome shotgun (WGS) entry which is preliminary data.</text>
</comment>
<dbReference type="RefSeq" id="WP_209996364.1">
    <property type="nucleotide sequence ID" value="NZ_BAAAJY010000007.1"/>
</dbReference>
<sequence length="121" mass="12833">MKRFTGWQNWLVVASGVYTLLAMTWTTAMGSSNAYMTAGGIALIVIGAINLALPGTPAAEWVQLVVALLVVASPWMGSFASGMPGVAWNTWIPGVVALVATGMAVKPAMREYHEHHHATSH</sequence>
<dbReference type="Proteomes" id="UP001296993">
    <property type="component" value="Unassembled WGS sequence"/>
</dbReference>
<gene>
    <name evidence="3" type="ORF">JOF47_001030</name>
</gene>
<dbReference type="EMBL" id="JAGIOF010000001">
    <property type="protein sequence ID" value="MBP2385519.1"/>
    <property type="molecule type" value="Genomic_DNA"/>
</dbReference>
<feature type="transmembrane region" description="Helical" evidence="1">
    <location>
        <begin position="7"/>
        <end position="28"/>
    </location>
</feature>
<dbReference type="InterPro" id="IPR005530">
    <property type="entry name" value="SPW"/>
</dbReference>
<organism evidence="3 4">
    <name type="scientific">Paeniglutamicibacter kerguelensis</name>
    <dbReference type="NCBI Taxonomy" id="254788"/>
    <lineage>
        <taxon>Bacteria</taxon>
        <taxon>Bacillati</taxon>
        <taxon>Actinomycetota</taxon>
        <taxon>Actinomycetes</taxon>
        <taxon>Micrococcales</taxon>
        <taxon>Micrococcaceae</taxon>
        <taxon>Paeniglutamicibacter</taxon>
    </lineage>
</organism>
<dbReference type="Pfam" id="PF03779">
    <property type="entry name" value="SPW"/>
    <property type="match status" value="1"/>
</dbReference>
<evidence type="ECO:0000313" key="4">
    <source>
        <dbReference type="Proteomes" id="UP001296993"/>
    </source>
</evidence>
<keyword evidence="1" id="KW-0472">Membrane</keyword>
<keyword evidence="1" id="KW-0812">Transmembrane</keyword>
<keyword evidence="1" id="KW-1133">Transmembrane helix</keyword>
<feature type="transmembrane region" description="Helical" evidence="1">
    <location>
        <begin position="61"/>
        <end position="80"/>
    </location>
</feature>
<evidence type="ECO:0000313" key="3">
    <source>
        <dbReference type="EMBL" id="MBP2385519.1"/>
    </source>
</evidence>
<feature type="transmembrane region" description="Helical" evidence="1">
    <location>
        <begin position="34"/>
        <end position="54"/>
    </location>
</feature>
<keyword evidence="4" id="KW-1185">Reference proteome</keyword>
<name>A0ABS4XAN6_9MICC</name>